<dbReference type="PROSITE" id="PS50943">
    <property type="entry name" value="HTH_CROC1"/>
    <property type="match status" value="1"/>
</dbReference>
<dbReference type="STRING" id="200378.SAMN05216553_102467"/>
<reference evidence="3" key="1">
    <citation type="submission" date="2016-10" db="EMBL/GenBank/DDBJ databases">
        <authorList>
            <person name="Varghese N."/>
            <person name="Submissions S."/>
        </authorList>
    </citation>
    <scope>NUCLEOTIDE SEQUENCE [LARGE SCALE GENOMIC DNA]</scope>
    <source>
        <strain evidence="3">CGMCC 4.3506</strain>
    </source>
</reference>
<dbReference type="OrthoDB" id="3678312at2"/>
<sequence length="285" mass="32243">MDRAPLTPRSCELGDELRTLRERFARGVEFAKTLDWDPSKVSNIERGKVHPTDVDLAQYLTACGKDRSWITDFIGRYRLAFEPYFAREPTNSTTIVFAERTTTAITGYGGPTIPDLFRTDAYTEHVLQQTEATPEQIQSAIRSQQERRCILRAPRRPACVFYVNETTVRAQLGDDRIRMDQLELLKRMSWALRVVPAGKELSSSSGFTLYEYEKMPATTVVDCDVARVFVQDDAATSRCRRVLAILDDTALNHSESRDLFSQLLTDEYVTAIAVASGERPDASSR</sequence>
<dbReference type="InterPro" id="IPR001387">
    <property type="entry name" value="Cro/C1-type_HTH"/>
</dbReference>
<dbReference type="SUPFAM" id="SSF47413">
    <property type="entry name" value="lambda repressor-like DNA-binding domains"/>
    <property type="match status" value="1"/>
</dbReference>
<dbReference type="InterPro" id="IPR010982">
    <property type="entry name" value="Lambda_DNA-bd_dom_sf"/>
</dbReference>
<name>A0A1G7MRQ0_9PSEU</name>
<feature type="domain" description="HTH cro/C1-type" evidence="1">
    <location>
        <begin position="29"/>
        <end position="70"/>
    </location>
</feature>
<dbReference type="RefSeq" id="WP_090046456.1">
    <property type="nucleotide sequence ID" value="NZ_FNCC01000002.1"/>
</dbReference>
<dbReference type="EMBL" id="FNCC01000002">
    <property type="protein sequence ID" value="SDF64341.1"/>
    <property type="molecule type" value="Genomic_DNA"/>
</dbReference>
<dbReference type="GO" id="GO:0003677">
    <property type="term" value="F:DNA binding"/>
    <property type="evidence" value="ECO:0007669"/>
    <property type="project" value="InterPro"/>
</dbReference>
<keyword evidence="3" id="KW-1185">Reference proteome</keyword>
<organism evidence="2 3">
    <name type="scientific">Lentzea fradiae</name>
    <dbReference type="NCBI Taxonomy" id="200378"/>
    <lineage>
        <taxon>Bacteria</taxon>
        <taxon>Bacillati</taxon>
        <taxon>Actinomycetota</taxon>
        <taxon>Actinomycetes</taxon>
        <taxon>Pseudonocardiales</taxon>
        <taxon>Pseudonocardiaceae</taxon>
        <taxon>Lentzea</taxon>
    </lineage>
</organism>
<evidence type="ECO:0000313" key="2">
    <source>
        <dbReference type="EMBL" id="SDF64341.1"/>
    </source>
</evidence>
<proteinExistence type="predicted"/>
<dbReference type="InterPro" id="IPR043917">
    <property type="entry name" value="DUF5753"/>
</dbReference>
<evidence type="ECO:0000259" key="1">
    <source>
        <dbReference type="PROSITE" id="PS50943"/>
    </source>
</evidence>
<dbReference type="Pfam" id="PF19054">
    <property type="entry name" value="DUF5753"/>
    <property type="match status" value="1"/>
</dbReference>
<dbReference type="AlphaFoldDB" id="A0A1G7MRQ0"/>
<dbReference type="CDD" id="cd00093">
    <property type="entry name" value="HTH_XRE"/>
    <property type="match status" value="1"/>
</dbReference>
<dbReference type="Pfam" id="PF13560">
    <property type="entry name" value="HTH_31"/>
    <property type="match status" value="1"/>
</dbReference>
<gene>
    <name evidence="2" type="ORF">SAMN05216553_102467</name>
</gene>
<protein>
    <submittedName>
        <fullName evidence="2">Helix-turn-helix domain-containing protein</fullName>
    </submittedName>
</protein>
<accession>A0A1G7MRQ0</accession>
<dbReference type="Proteomes" id="UP000199623">
    <property type="component" value="Unassembled WGS sequence"/>
</dbReference>
<evidence type="ECO:0000313" key="3">
    <source>
        <dbReference type="Proteomes" id="UP000199623"/>
    </source>
</evidence>